<dbReference type="Proteomes" id="UP000321907">
    <property type="component" value="Unassembled WGS sequence"/>
</dbReference>
<dbReference type="SUPFAM" id="SSF52091">
    <property type="entry name" value="SpoIIaa-like"/>
    <property type="match status" value="2"/>
</dbReference>
<reference evidence="1 2" key="1">
    <citation type="submission" date="2019-08" db="EMBL/GenBank/DDBJ databases">
        <title>Lewinella sp. strain SSH13 Genome sequencing and assembly.</title>
        <authorList>
            <person name="Kim I."/>
        </authorList>
    </citation>
    <scope>NUCLEOTIDE SEQUENCE [LARGE SCALE GENOMIC DNA]</scope>
    <source>
        <strain evidence="1 2">SSH13</strain>
    </source>
</reference>
<dbReference type="Pfam" id="PF11964">
    <property type="entry name" value="SpoIIAA-like"/>
    <property type="match status" value="2"/>
</dbReference>
<dbReference type="OrthoDB" id="1447828at2"/>
<evidence type="ECO:0000313" key="2">
    <source>
        <dbReference type="Proteomes" id="UP000321907"/>
    </source>
</evidence>
<dbReference type="Gene3D" id="3.40.50.10600">
    <property type="entry name" value="SpoIIaa-like domains"/>
    <property type="match status" value="2"/>
</dbReference>
<accession>A0A5C7FJ00</accession>
<comment type="caution">
    <text evidence="1">The sequence shown here is derived from an EMBL/GenBank/DDBJ whole genome shotgun (WGS) entry which is preliminary data.</text>
</comment>
<keyword evidence="2" id="KW-1185">Reference proteome</keyword>
<organism evidence="1 2">
    <name type="scientific">Neolewinella aurantiaca</name>
    <dbReference type="NCBI Taxonomy" id="2602767"/>
    <lineage>
        <taxon>Bacteria</taxon>
        <taxon>Pseudomonadati</taxon>
        <taxon>Bacteroidota</taxon>
        <taxon>Saprospiria</taxon>
        <taxon>Saprospirales</taxon>
        <taxon>Lewinellaceae</taxon>
        <taxon>Neolewinella</taxon>
    </lineage>
</organism>
<evidence type="ECO:0000313" key="1">
    <source>
        <dbReference type="EMBL" id="TXF86284.1"/>
    </source>
</evidence>
<dbReference type="AlphaFoldDB" id="A0A5C7FJ00"/>
<dbReference type="RefSeq" id="WP_147932508.1">
    <property type="nucleotide sequence ID" value="NZ_VOXD01000041.1"/>
</dbReference>
<dbReference type="EMBL" id="VOXD01000041">
    <property type="protein sequence ID" value="TXF86284.1"/>
    <property type="molecule type" value="Genomic_DNA"/>
</dbReference>
<dbReference type="InterPro" id="IPR036513">
    <property type="entry name" value="STAS_dom_sf"/>
</dbReference>
<gene>
    <name evidence="1" type="ORF">FUA23_19785</name>
</gene>
<dbReference type="InterPro" id="IPR021866">
    <property type="entry name" value="SpoIIAA-like"/>
</dbReference>
<name>A0A5C7FJ00_9BACT</name>
<proteinExistence type="predicted"/>
<protein>
    <submittedName>
        <fullName evidence="1">STAS/SEC14 domain-containing protein</fullName>
    </submittedName>
</protein>
<dbReference type="InterPro" id="IPR038396">
    <property type="entry name" value="SpoIIAA-like_sf"/>
</dbReference>
<sequence>MISVFPLSQSNLLGFTLDGEVDDEGMRKLLMAVEAKVITHGKLRLLGNIKNIGGFQDFQTFWKLLKAKTELWDKIEKYAILTDHGWLASLSGSLDWLTPRMNVKTFALNEGELAHEWLKLDVAPEVSEALKEIDLGHEHLLGVAIIGKMGIADYDRLNTLIEEQAAKYGQARIMLEIVTSAGFSGKALMEDLKTSVKQYKNVERMAIIGDQSWLKTTVRLSDLLTPGLELSAFGTTERKRAISWLS</sequence>